<dbReference type="NCBIfam" id="TIGR02150">
    <property type="entry name" value="IPP_isom_1"/>
    <property type="match status" value="1"/>
</dbReference>
<keyword evidence="4" id="KW-0963">Cytoplasm</keyword>
<feature type="domain" description="Nudix hydrolase" evidence="11">
    <location>
        <begin position="28"/>
        <end position="160"/>
    </location>
</feature>
<comment type="caution">
    <text evidence="12">The sequence shown here is derived from an EMBL/GenBank/DDBJ whole genome shotgun (WGS) entry which is preliminary data.</text>
</comment>
<dbReference type="InterPro" id="IPR056375">
    <property type="entry name" value="Idi_bact"/>
</dbReference>
<gene>
    <name evidence="12" type="primary">idi</name>
    <name evidence="12" type="ORF">VRU49_09905</name>
</gene>
<dbReference type="PANTHER" id="PTHR10885">
    <property type="entry name" value="ISOPENTENYL-DIPHOSPHATE DELTA-ISOMERASE"/>
    <property type="match status" value="1"/>
</dbReference>
<dbReference type="SUPFAM" id="SSF55811">
    <property type="entry name" value="Nudix"/>
    <property type="match status" value="1"/>
</dbReference>
<organism evidence="12 13">
    <name type="scientific">Pedobacter flavus</name>
    <dbReference type="NCBI Taxonomy" id="3113906"/>
    <lineage>
        <taxon>Bacteria</taxon>
        <taxon>Pseudomonadati</taxon>
        <taxon>Bacteroidota</taxon>
        <taxon>Sphingobacteriia</taxon>
        <taxon>Sphingobacteriales</taxon>
        <taxon>Sphingobacteriaceae</taxon>
        <taxon>Pedobacter</taxon>
    </lineage>
</organism>
<dbReference type="CDD" id="cd02885">
    <property type="entry name" value="NUDIX_IPP_Isomerase"/>
    <property type="match status" value="1"/>
</dbReference>
<reference evidence="12 13" key="1">
    <citation type="submission" date="2024-01" db="EMBL/GenBank/DDBJ databases">
        <title>Pedobacter sp. nov., isolated from oil-contaminated soil.</title>
        <authorList>
            <person name="Le N.T.T."/>
        </authorList>
    </citation>
    <scope>NUCLEOTIDE SEQUENCE [LARGE SCALE GENOMIC DNA]</scope>
    <source>
        <strain evidence="12 13">VNH31</strain>
    </source>
</reference>
<keyword evidence="13" id="KW-1185">Reference proteome</keyword>
<protein>
    <recommendedName>
        <fullName evidence="3 10">Isopentenyl-diphosphate delta-isomerase</fullName>
        <ecNumber evidence="3 10">5.3.3.2</ecNumber>
    </recommendedName>
</protein>
<evidence type="ECO:0000313" key="13">
    <source>
        <dbReference type="Proteomes" id="UP001337681"/>
    </source>
</evidence>
<dbReference type="HAMAP" id="MF_00202">
    <property type="entry name" value="Idi"/>
    <property type="match status" value="1"/>
</dbReference>
<evidence type="ECO:0000256" key="5">
    <source>
        <dbReference type="ARBA" id="ARBA00022723"/>
    </source>
</evidence>
<dbReference type="InterPro" id="IPR000086">
    <property type="entry name" value="NUDIX_hydrolase_dom"/>
</dbReference>
<dbReference type="RefSeq" id="WP_330146624.1">
    <property type="nucleotide sequence ID" value="NZ_JAZDQU010000002.1"/>
</dbReference>
<dbReference type="NCBIfam" id="NF002995">
    <property type="entry name" value="PRK03759.1"/>
    <property type="match status" value="1"/>
</dbReference>
<evidence type="ECO:0000256" key="3">
    <source>
        <dbReference type="ARBA" id="ARBA00012057"/>
    </source>
</evidence>
<evidence type="ECO:0000256" key="8">
    <source>
        <dbReference type="ARBA" id="ARBA00023229"/>
    </source>
</evidence>
<dbReference type="Proteomes" id="UP001337681">
    <property type="component" value="Unassembled WGS sequence"/>
</dbReference>
<evidence type="ECO:0000256" key="1">
    <source>
        <dbReference type="ARBA" id="ARBA00004826"/>
    </source>
</evidence>
<evidence type="ECO:0000256" key="9">
    <source>
        <dbReference type="ARBA" id="ARBA00023235"/>
    </source>
</evidence>
<dbReference type="PIRSF" id="PIRSF018427">
    <property type="entry name" value="Isopntndiph_ism"/>
    <property type="match status" value="1"/>
</dbReference>
<dbReference type="GO" id="GO:0004452">
    <property type="term" value="F:isopentenyl-diphosphate delta-isomerase activity"/>
    <property type="evidence" value="ECO:0007669"/>
    <property type="project" value="UniProtKB-EC"/>
</dbReference>
<dbReference type="EC" id="5.3.3.2" evidence="3 10"/>
<comment type="pathway">
    <text evidence="1">Isoprenoid biosynthesis; dimethylallyl diphosphate biosynthesis; dimethylallyl diphosphate from isopentenyl diphosphate: step 1/1.</text>
</comment>
<dbReference type="Pfam" id="PF00293">
    <property type="entry name" value="NUDIX"/>
    <property type="match status" value="1"/>
</dbReference>
<evidence type="ECO:0000256" key="4">
    <source>
        <dbReference type="ARBA" id="ARBA00022490"/>
    </source>
</evidence>
<dbReference type="Gene3D" id="3.90.79.10">
    <property type="entry name" value="Nucleoside Triphosphate Pyrophosphohydrolase"/>
    <property type="match status" value="1"/>
</dbReference>
<keyword evidence="9 12" id="KW-0413">Isomerase</keyword>
<dbReference type="EMBL" id="JAZDQU010000002">
    <property type="protein sequence ID" value="MEE1885729.1"/>
    <property type="molecule type" value="Genomic_DNA"/>
</dbReference>
<keyword evidence="5" id="KW-0479">Metal-binding</keyword>
<keyword evidence="6" id="KW-0460">Magnesium</keyword>
<evidence type="ECO:0000256" key="7">
    <source>
        <dbReference type="ARBA" id="ARBA00023211"/>
    </source>
</evidence>
<evidence type="ECO:0000256" key="10">
    <source>
        <dbReference type="NCBIfam" id="TIGR02150"/>
    </source>
</evidence>
<comment type="similarity">
    <text evidence="2">Belongs to the IPP isomerase type 1 family.</text>
</comment>
<dbReference type="InterPro" id="IPR015797">
    <property type="entry name" value="NUDIX_hydrolase-like_dom_sf"/>
</dbReference>
<keyword evidence="8" id="KW-0414">Isoprene biosynthesis</keyword>
<dbReference type="PANTHER" id="PTHR10885:SF0">
    <property type="entry name" value="ISOPENTENYL-DIPHOSPHATE DELTA-ISOMERASE"/>
    <property type="match status" value="1"/>
</dbReference>
<proteinExistence type="inferred from homology"/>
<evidence type="ECO:0000259" key="11">
    <source>
        <dbReference type="PROSITE" id="PS51462"/>
    </source>
</evidence>
<dbReference type="InterPro" id="IPR011876">
    <property type="entry name" value="IsopentenylPP_isomerase_typ1"/>
</dbReference>
<evidence type="ECO:0000256" key="6">
    <source>
        <dbReference type="ARBA" id="ARBA00022842"/>
    </source>
</evidence>
<keyword evidence="7" id="KW-0464">Manganese</keyword>
<evidence type="ECO:0000313" key="12">
    <source>
        <dbReference type="EMBL" id="MEE1885729.1"/>
    </source>
</evidence>
<accession>A0ABU7H333</accession>
<evidence type="ECO:0000256" key="2">
    <source>
        <dbReference type="ARBA" id="ARBA00007579"/>
    </source>
</evidence>
<name>A0ABU7H333_9SPHI</name>
<dbReference type="PROSITE" id="PS51462">
    <property type="entry name" value="NUDIX"/>
    <property type="match status" value="1"/>
</dbReference>
<sequence>MEELLILVDEDDVELGYLDKWNVHKIGLLHRAFSVFIFNSKGELLLQQRSDEKYHSPGVWTNTCCSHPLKGEILESAIFRRLEQELGMQCPVTFQFKFQYKSHFENDLVEHEIDHVYFGWSDQQPKINPAEIKDWRYISLDNLKLEMEQYPDNFSTWIRICFPQIEASIKLHNN</sequence>